<evidence type="ECO:0000313" key="2">
    <source>
        <dbReference type="EMBL" id="GHO87911.1"/>
    </source>
</evidence>
<reference evidence="2 3" key="1">
    <citation type="journal article" date="2021" name="Int. J. Syst. Evol. Microbiol.">
        <title>Reticulibacter mediterranei gen. nov., sp. nov., within the new family Reticulibacteraceae fam. nov., and Ktedonospora formicarum gen. nov., sp. nov., Ktedonobacter robiniae sp. nov., Dictyobacter formicarum sp. nov. and Dictyobacter arantiisoli sp. nov., belonging to the class Ktedonobacteria.</title>
        <authorList>
            <person name="Yabe S."/>
            <person name="Zheng Y."/>
            <person name="Wang C.M."/>
            <person name="Sakai Y."/>
            <person name="Abe K."/>
            <person name="Yokota A."/>
            <person name="Donadio S."/>
            <person name="Cavaletti L."/>
            <person name="Monciardini P."/>
        </authorList>
    </citation>
    <scope>NUCLEOTIDE SEQUENCE [LARGE SCALE GENOMIC DNA]</scope>
    <source>
        <strain evidence="2 3">SOSP1-9</strain>
    </source>
</reference>
<sequence length="121" mass="13087">MSDTPFAMNTNTTDSVGSQVETAGKQDLAHVNWLQDQINNHQVEMPLMLYTAFEQFGTKITQARTDLLDNRVAIGKALQNGSIATAMNEVHLKDSFSSHTTNSSDAFPPDAPPATPPVTSP</sequence>
<feature type="compositionally biased region" description="Pro residues" evidence="1">
    <location>
        <begin position="109"/>
        <end position="121"/>
    </location>
</feature>
<gene>
    <name evidence="2" type="ORF">KSZ_59170</name>
</gene>
<accession>A0ABQ3VRF5</accession>
<feature type="region of interest" description="Disordered" evidence="1">
    <location>
        <begin position="95"/>
        <end position="121"/>
    </location>
</feature>
<keyword evidence="3" id="KW-1185">Reference proteome</keyword>
<organism evidence="2 3">
    <name type="scientific">Dictyobacter formicarum</name>
    <dbReference type="NCBI Taxonomy" id="2778368"/>
    <lineage>
        <taxon>Bacteria</taxon>
        <taxon>Bacillati</taxon>
        <taxon>Chloroflexota</taxon>
        <taxon>Ktedonobacteria</taxon>
        <taxon>Ktedonobacterales</taxon>
        <taxon>Dictyobacteraceae</taxon>
        <taxon>Dictyobacter</taxon>
    </lineage>
</organism>
<dbReference type="Proteomes" id="UP000635565">
    <property type="component" value="Unassembled WGS sequence"/>
</dbReference>
<evidence type="ECO:0000256" key="1">
    <source>
        <dbReference type="SAM" id="MobiDB-lite"/>
    </source>
</evidence>
<protein>
    <submittedName>
        <fullName evidence="2">Uncharacterized protein</fullName>
    </submittedName>
</protein>
<comment type="caution">
    <text evidence="2">The sequence shown here is derived from an EMBL/GenBank/DDBJ whole genome shotgun (WGS) entry which is preliminary data.</text>
</comment>
<evidence type="ECO:0000313" key="3">
    <source>
        <dbReference type="Proteomes" id="UP000635565"/>
    </source>
</evidence>
<proteinExistence type="predicted"/>
<dbReference type="EMBL" id="BNJJ01000020">
    <property type="protein sequence ID" value="GHO87911.1"/>
    <property type="molecule type" value="Genomic_DNA"/>
</dbReference>
<dbReference type="RefSeq" id="WP_201365436.1">
    <property type="nucleotide sequence ID" value="NZ_BNJJ01000020.1"/>
</dbReference>
<name>A0ABQ3VRF5_9CHLR</name>